<accession>A0AA40A2C4</accession>
<reference evidence="1" key="1">
    <citation type="submission" date="2023-06" db="EMBL/GenBank/DDBJ databases">
        <title>Genome-scale phylogeny and comparative genomics of the fungal order Sordariales.</title>
        <authorList>
            <consortium name="Lawrence Berkeley National Laboratory"/>
            <person name="Hensen N."/>
            <person name="Bonometti L."/>
            <person name="Westerberg I."/>
            <person name="Brannstrom I.O."/>
            <person name="Guillou S."/>
            <person name="Cros-Aarteil S."/>
            <person name="Calhoun S."/>
            <person name="Haridas S."/>
            <person name="Kuo A."/>
            <person name="Mondo S."/>
            <person name="Pangilinan J."/>
            <person name="Riley R."/>
            <person name="Labutti K."/>
            <person name="Andreopoulos B."/>
            <person name="Lipzen A."/>
            <person name="Chen C."/>
            <person name="Yanf M."/>
            <person name="Daum C."/>
            <person name="Ng V."/>
            <person name="Clum A."/>
            <person name="Steindorff A."/>
            <person name="Ohm R."/>
            <person name="Martin F."/>
            <person name="Silar P."/>
            <person name="Natvig D."/>
            <person name="Lalanne C."/>
            <person name="Gautier V."/>
            <person name="Ament-Velasquez S.L."/>
            <person name="Kruys A."/>
            <person name="Hutchinson M.I."/>
            <person name="Powell A.J."/>
            <person name="Barry K."/>
            <person name="Miller A.N."/>
            <person name="Grigoriev I.V."/>
            <person name="Debuchy R."/>
            <person name="Gladieux P."/>
            <person name="Thoren M.H."/>
            <person name="Johannesson H."/>
        </authorList>
    </citation>
    <scope>NUCLEOTIDE SEQUENCE</scope>
    <source>
        <strain evidence="1">SMH4607-1</strain>
    </source>
</reference>
<evidence type="ECO:0000313" key="2">
    <source>
        <dbReference type="Proteomes" id="UP001172102"/>
    </source>
</evidence>
<proteinExistence type="predicted"/>
<evidence type="ECO:0000313" key="1">
    <source>
        <dbReference type="EMBL" id="KAK0708026.1"/>
    </source>
</evidence>
<keyword evidence="2" id="KW-1185">Reference proteome</keyword>
<dbReference type="Proteomes" id="UP001172102">
    <property type="component" value="Unassembled WGS sequence"/>
</dbReference>
<sequence length="114" mass="12687">MLMPQVVPNIRRISRFTLRTTILSALACLQTSRTSGEVAVLLFSGVNYPYREHFIGELVFLVLGQLGRARLSTWLWLVFGHGLISVLFGFSPDAPVHCERGGRIFIISALGRSI</sequence>
<dbReference type="AlphaFoldDB" id="A0AA40A2C4"/>
<protein>
    <submittedName>
        <fullName evidence="1">Uncharacterized protein</fullName>
    </submittedName>
</protein>
<name>A0AA40A2C4_9PEZI</name>
<organism evidence="1 2">
    <name type="scientific">Lasiosphaeris hirsuta</name>
    <dbReference type="NCBI Taxonomy" id="260670"/>
    <lineage>
        <taxon>Eukaryota</taxon>
        <taxon>Fungi</taxon>
        <taxon>Dikarya</taxon>
        <taxon>Ascomycota</taxon>
        <taxon>Pezizomycotina</taxon>
        <taxon>Sordariomycetes</taxon>
        <taxon>Sordariomycetidae</taxon>
        <taxon>Sordariales</taxon>
        <taxon>Lasiosphaeriaceae</taxon>
        <taxon>Lasiosphaeris</taxon>
    </lineage>
</organism>
<comment type="caution">
    <text evidence="1">The sequence shown here is derived from an EMBL/GenBank/DDBJ whole genome shotgun (WGS) entry which is preliminary data.</text>
</comment>
<dbReference type="EMBL" id="JAUKUA010000006">
    <property type="protein sequence ID" value="KAK0708026.1"/>
    <property type="molecule type" value="Genomic_DNA"/>
</dbReference>
<gene>
    <name evidence="1" type="ORF">B0H67DRAFT_326315</name>
</gene>